<reference evidence="1 2" key="1">
    <citation type="submission" date="2023-09" db="EMBL/GenBank/DDBJ databases">
        <authorList>
            <person name="Rey-Velasco X."/>
        </authorList>
    </citation>
    <scope>NUCLEOTIDE SEQUENCE [LARGE SCALE GENOMIC DNA]</scope>
    <source>
        <strain evidence="1 2">P050</strain>
    </source>
</reference>
<dbReference type="RefSeq" id="WP_311591607.1">
    <property type="nucleotide sequence ID" value="NZ_JAVRHV010000001.1"/>
</dbReference>
<comment type="caution">
    <text evidence="1">The sequence shown here is derived from an EMBL/GenBank/DDBJ whole genome shotgun (WGS) entry which is preliminary data.</text>
</comment>
<organism evidence="1 2">
    <name type="scientific">Urechidicola vernalis</name>
    <dbReference type="NCBI Taxonomy" id="3075600"/>
    <lineage>
        <taxon>Bacteria</taxon>
        <taxon>Pseudomonadati</taxon>
        <taxon>Bacteroidota</taxon>
        <taxon>Flavobacteriia</taxon>
        <taxon>Flavobacteriales</taxon>
        <taxon>Flavobacteriaceae</taxon>
        <taxon>Urechidicola</taxon>
    </lineage>
</organism>
<protein>
    <submittedName>
        <fullName evidence="1">Uncharacterized protein</fullName>
    </submittedName>
</protein>
<dbReference type="EMBL" id="JAVRHV010000001">
    <property type="protein sequence ID" value="MDT0551804.1"/>
    <property type="molecule type" value="Genomic_DNA"/>
</dbReference>
<name>A0ABU2Y2D8_9FLAO</name>
<evidence type="ECO:0000313" key="2">
    <source>
        <dbReference type="Proteomes" id="UP001252186"/>
    </source>
</evidence>
<accession>A0ABU2Y2D8</accession>
<dbReference type="PROSITE" id="PS51257">
    <property type="entry name" value="PROKAR_LIPOPROTEIN"/>
    <property type="match status" value="1"/>
</dbReference>
<proteinExistence type="predicted"/>
<dbReference type="Proteomes" id="UP001252186">
    <property type="component" value="Unassembled WGS sequence"/>
</dbReference>
<keyword evidence="2" id="KW-1185">Reference proteome</keyword>
<sequence length="356" mass="40329">MRTSVKISVLMAGIILMACSQKKEPHRVAINKAIENPIVENGSNNVTFENRSVVFITGYDTGSKTYYTDAKEYFASQDVEIVDTAYSLQEMLLWLNINYNDKPYSEIHIVSNNKWTELPLETTIKGERVNAQSIQKIISSGALPVLNSNVLQPASKLILHASNLGANTPLLDGFKQAFSTEVSPTVVAAEMVSVFGSEFTSHYLAKPYYTFYPTANSPGRVDLAKQFKKAYPNAEVDWLSVMNNQTERYQGDIYSYKFNIPLNYEIDFESDEEIPNFNSTEDLKAWMKDNEKISKDLEVLGIPLEKFRLYETVRNETLIIKGKVTVVCVLEPVMNPAYPSDYMIPTIENLRLYNNL</sequence>
<evidence type="ECO:0000313" key="1">
    <source>
        <dbReference type="EMBL" id="MDT0551804.1"/>
    </source>
</evidence>
<gene>
    <name evidence="1" type="ORF">RM519_00980</name>
</gene>